<proteinExistence type="predicted"/>
<dbReference type="EMBL" id="CM011685">
    <property type="protein sequence ID" value="TMS12246.1"/>
    <property type="molecule type" value="Genomic_DNA"/>
</dbReference>
<keyword evidence="2" id="KW-1185">Reference proteome</keyword>
<evidence type="ECO:0000313" key="2">
    <source>
        <dbReference type="Proteomes" id="UP000793456"/>
    </source>
</evidence>
<evidence type="ECO:0000313" key="1">
    <source>
        <dbReference type="EMBL" id="TMS12246.1"/>
    </source>
</evidence>
<accession>A0ACD3QYA1</accession>
<name>A0ACD3QYA1_LARCR</name>
<comment type="caution">
    <text evidence="1">The sequence shown here is derived from an EMBL/GenBank/DDBJ whole genome shotgun (WGS) entry which is preliminary data.</text>
</comment>
<protein>
    <submittedName>
        <fullName evidence="1">Uncharacterized protein</fullName>
    </submittedName>
</protein>
<gene>
    <name evidence="1" type="ORF">E3U43_017204</name>
</gene>
<organism evidence="1 2">
    <name type="scientific">Larimichthys crocea</name>
    <name type="common">Large yellow croaker</name>
    <name type="synonym">Pseudosciaena crocea</name>
    <dbReference type="NCBI Taxonomy" id="215358"/>
    <lineage>
        <taxon>Eukaryota</taxon>
        <taxon>Metazoa</taxon>
        <taxon>Chordata</taxon>
        <taxon>Craniata</taxon>
        <taxon>Vertebrata</taxon>
        <taxon>Euteleostomi</taxon>
        <taxon>Actinopterygii</taxon>
        <taxon>Neopterygii</taxon>
        <taxon>Teleostei</taxon>
        <taxon>Neoteleostei</taxon>
        <taxon>Acanthomorphata</taxon>
        <taxon>Eupercaria</taxon>
        <taxon>Sciaenidae</taxon>
        <taxon>Larimichthys</taxon>
    </lineage>
</organism>
<dbReference type="Proteomes" id="UP000793456">
    <property type="component" value="Chromosome XII"/>
</dbReference>
<sequence length="1255" mass="142069">MAWAPNNAKFAVCTVDRVVLLYDEQGERRDKFSTKPQDSKYGKQSYVVNDMAFSPDSTKIAVAQSDNIIFVYKIGEDWGDKKAICYKFYQTSAVTSLALACRARNRLWISGWKVFPVKASCPATQTGQWCVTSLTTKAQGESQGKLLTHPCPPYALAWGCQQHHGGRLRQEGGGVRQRGPRPAHLRLQPRLHGEGVHRGRHQPQRTVLLCLAVMTGQCRSSLVQTRPVSSGGRLRFTVMLTGVNLLSLPDVSLRLRVFNWAPRRGVWDEAKPKEILNLYTITSLAWKKDGSRLCAGTLCGGVELFDCCLRRTIYKNKFEITYVGLSQVLVRNLSSGTRVVLKSYYGYEIEEVKIMGKDRYLVAHTSDTLLLGDLLTTKLSEVPWPGSGGNEKFFFENESVCMIFNAGELSLVEYSNNEILGSVRTEFMNPHLISVRLNERKQRGVEDNKKLAYLIDIKTIAVVDLAGGYNLGTISHDSKIDWLELNETGRKLLFRDKKLRLHLYDIETGVKATVLSFCSYVQWVPGSDVVVAQNRGNICIWYNIDSPESITMFPIKGDILDLERADGKTVVIVTEGVNTVTYTLDEGLIEFGTAVDDEDYDRCFAALGDVSTLRFLHHTNQIADKVSQDMGGDGTEFFQVQAHVAMLDKNFKLAEMHYMEQNAVDEAIEMYQELHMWDDCIAVAEAKGHPKLETLRGNYYQWLTETGQDEKAGEVKENKGDFQGAINLYLKAGLPAKAARLALSRPEITSNSDTVRPHRRQSHQGRVLRAGWRSVRADQEQPESSGVLLQRRRLQERCWTTGGFNKVLSVLLPVAVELARLAFPTEVVKLEEAWGDYLVQQKQMDAAINHFIEAGCSLKAIEAAIAAHQWKKAVHILELQEDSAAEKYYLAVKCMTEEEVLALYISRAQELERDGKFKEAERLFATVKQIDLAITMYKKNRMFNDVIRLVAKHHPDLLSETHLHLAKELEAESRFSEAEYHFMEADEWKSCRPHVQSPRHVGGGAQARSTSPLTWLVSRAKKRSLRFTSNTPFTWRTRVNFQRLKSSSSKRGNPKRPCSCTSTTRTGSVQGGWPRATTRRACPRFWSARQSFSFEQKEFQKAEALLLRAQRPELAVKYYKDADMWSDAMRICKEYLPNKLSLLQEEYEKETSKKGVRGVEGLLDQAREWEQSGEYSRAVECYLKVKDGSNTTLMEKCWMKVDHRFTISLISTNTLTFYLSPPHRKDTGPRIVPQANGKVTGVDRLRCGGVIDQII</sequence>
<reference evidence="1" key="1">
    <citation type="submission" date="2018-11" db="EMBL/GenBank/DDBJ databases">
        <title>The sequence and de novo assembly of Larimichthys crocea genome using PacBio and Hi-C technologies.</title>
        <authorList>
            <person name="Xu P."/>
            <person name="Chen B."/>
            <person name="Zhou Z."/>
            <person name="Ke Q."/>
            <person name="Wu Y."/>
            <person name="Bai H."/>
            <person name="Pu F."/>
        </authorList>
    </citation>
    <scope>NUCLEOTIDE SEQUENCE</scope>
    <source>
        <tissue evidence="1">Muscle</tissue>
    </source>
</reference>